<dbReference type="PANTHER" id="PTHR31061">
    <property type="entry name" value="LD22376P"/>
    <property type="match status" value="1"/>
</dbReference>
<keyword evidence="1" id="KW-1133">Transmembrane helix</keyword>
<sequence>METSQSASSKRIYSVDIARGFVVAFSVLLSHIPPGGYLFFRHAEWYGLTLLDLIFPAFLTLFGVGLGIAYFRRIRWKKVIRRTVILMIIGLLYNAVVHWNADFSTWRITGVLQLYAVSGLVAVLVLSINRTWQFSVLAAAIVMFTYGVWLSLAGKPCAEGVIWPDCNPFAKIDAALFGLSHMYAQGTKGYDPEGLAVMFSALANVFLGAAAGRIIINPQQKKKSRLLFMLGGVLLLTAPLFAFFAPVGKRMWTPAFASLTAGIAVLLLAVLFFLLDDKSLRLKKSPAYTGLYLLEAFGRNSLLIYFGKYLLASVLMHLTIAGKAGTVSVRDKLLDGISLFPGDPKLNYALFFFLFWAALAILLHRQRWYVRV</sequence>
<name>A0A1Y3PIN9_9BACI</name>
<feature type="transmembrane region" description="Helical" evidence="1">
    <location>
        <begin position="107"/>
        <end position="127"/>
    </location>
</feature>
<feature type="transmembrane region" description="Helical" evidence="1">
    <location>
        <begin position="134"/>
        <end position="152"/>
    </location>
</feature>
<feature type="domain" description="Heparan-alpha-glucosaminide N-acetyltransferase catalytic" evidence="2">
    <location>
        <begin position="11"/>
        <end position="143"/>
    </location>
</feature>
<feature type="transmembrane region" description="Helical" evidence="1">
    <location>
        <begin position="12"/>
        <end position="33"/>
    </location>
</feature>
<keyword evidence="1" id="KW-0812">Transmembrane</keyword>
<dbReference type="Pfam" id="PF07786">
    <property type="entry name" value="HGSNAT_cat"/>
    <property type="match status" value="1"/>
</dbReference>
<feature type="transmembrane region" description="Helical" evidence="1">
    <location>
        <begin position="346"/>
        <end position="363"/>
    </location>
</feature>
<evidence type="ECO:0000256" key="1">
    <source>
        <dbReference type="SAM" id="Phobius"/>
    </source>
</evidence>
<evidence type="ECO:0000313" key="4">
    <source>
        <dbReference type="Proteomes" id="UP000196475"/>
    </source>
</evidence>
<feature type="transmembrane region" description="Helical" evidence="1">
    <location>
        <begin position="251"/>
        <end position="275"/>
    </location>
</feature>
<feature type="transmembrane region" description="Helical" evidence="1">
    <location>
        <begin position="195"/>
        <end position="214"/>
    </location>
</feature>
<proteinExistence type="predicted"/>
<dbReference type="Proteomes" id="UP000196475">
    <property type="component" value="Unassembled WGS sequence"/>
</dbReference>
<dbReference type="AlphaFoldDB" id="A0A1Y3PIN9"/>
<protein>
    <recommendedName>
        <fullName evidence="2">Heparan-alpha-glucosaminide N-acetyltransferase catalytic domain-containing protein</fullName>
    </recommendedName>
</protein>
<dbReference type="EMBL" id="LZRT01000094">
    <property type="protein sequence ID" value="OUM86007.1"/>
    <property type="molecule type" value="Genomic_DNA"/>
</dbReference>
<organism evidence="3 4">
    <name type="scientific">Bacillus thermozeamaize</name>
    <dbReference type="NCBI Taxonomy" id="230954"/>
    <lineage>
        <taxon>Bacteria</taxon>
        <taxon>Bacillati</taxon>
        <taxon>Bacillota</taxon>
        <taxon>Bacilli</taxon>
        <taxon>Bacillales</taxon>
        <taxon>Bacillaceae</taxon>
        <taxon>Bacillus</taxon>
    </lineage>
</organism>
<keyword evidence="1" id="KW-0472">Membrane</keyword>
<reference evidence="4" key="1">
    <citation type="submission" date="2016-06" db="EMBL/GenBank/DDBJ databases">
        <authorList>
            <person name="Nascimento L."/>
            <person name="Pereira R.V."/>
            <person name="Martins L.F."/>
            <person name="Quaggio R.B."/>
            <person name="Silva A.M."/>
            <person name="Setubal J.C."/>
        </authorList>
    </citation>
    <scope>NUCLEOTIDE SEQUENCE [LARGE SCALE GENOMIC DNA]</scope>
</reference>
<feature type="transmembrane region" description="Helical" evidence="1">
    <location>
        <begin position="53"/>
        <end position="71"/>
    </location>
</feature>
<feature type="transmembrane region" description="Helical" evidence="1">
    <location>
        <begin position="302"/>
        <end position="326"/>
    </location>
</feature>
<feature type="transmembrane region" description="Helical" evidence="1">
    <location>
        <begin position="83"/>
        <end position="101"/>
    </location>
</feature>
<gene>
    <name evidence="3" type="ORF">BAA01_01190</name>
</gene>
<accession>A0A1Y3PIN9</accession>
<comment type="caution">
    <text evidence="3">The sequence shown here is derived from an EMBL/GenBank/DDBJ whole genome shotgun (WGS) entry which is preliminary data.</text>
</comment>
<evidence type="ECO:0000313" key="3">
    <source>
        <dbReference type="EMBL" id="OUM86007.1"/>
    </source>
</evidence>
<dbReference type="InterPro" id="IPR012429">
    <property type="entry name" value="HGSNAT_cat"/>
</dbReference>
<dbReference type="PANTHER" id="PTHR31061:SF24">
    <property type="entry name" value="LD22376P"/>
    <property type="match status" value="1"/>
</dbReference>
<feature type="transmembrane region" description="Helical" evidence="1">
    <location>
        <begin position="226"/>
        <end position="245"/>
    </location>
</feature>
<evidence type="ECO:0000259" key="2">
    <source>
        <dbReference type="Pfam" id="PF07786"/>
    </source>
</evidence>